<accession>A0ACA9RQZ4</accession>
<feature type="non-terminal residue" evidence="1">
    <location>
        <position position="1"/>
    </location>
</feature>
<sequence length="51" mass="5851">DQKRGEIIGARKAGLSYRKIAELVSCNYNIIENILKQHNSSKMLSDHQESY</sequence>
<proteinExistence type="predicted"/>
<organism evidence="1 2">
    <name type="scientific">Racocetra persica</name>
    <dbReference type="NCBI Taxonomy" id="160502"/>
    <lineage>
        <taxon>Eukaryota</taxon>
        <taxon>Fungi</taxon>
        <taxon>Fungi incertae sedis</taxon>
        <taxon>Mucoromycota</taxon>
        <taxon>Glomeromycotina</taxon>
        <taxon>Glomeromycetes</taxon>
        <taxon>Diversisporales</taxon>
        <taxon>Gigasporaceae</taxon>
        <taxon>Racocetra</taxon>
    </lineage>
</organism>
<comment type="caution">
    <text evidence="1">The sequence shown here is derived from an EMBL/GenBank/DDBJ whole genome shotgun (WGS) entry which is preliminary data.</text>
</comment>
<protein>
    <submittedName>
        <fullName evidence="1">21148_t:CDS:1</fullName>
    </submittedName>
</protein>
<keyword evidence="2" id="KW-1185">Reference proteome</keyword>
<evidence type="ECO:0000313" key="2">
    <source>
        <dbReference type="Proteomes" id="UP000789920"/>
    </source>
</evidence>
<reference evidence="1" key="1">
    <citation type="submission" date="2021-06" db="EMBL/GenBank/DDBJ databases">
        <authorList>
            <person name="Kallberg Y."/>
            <person name="Tangrot J."/>
            <person name="Rosling A."/>
        </authorList>
    </citation>
    <scope>NUCLEOTIDE SEQUENCE</scope>
    <source>
        <strain evidence="1">MA461A</strain>
    </source>
</reference>
<dbReference type="EMBL" id="CAJVQC010064660">
    <property type="protein sequence ID" value="CAG8804765.1"/>
    <property type="molecule type" value="Genomic_DNA"/>
</dbReference>
<name>A0ACA9RQZ4_9GLOM</name>
<dbReference type="Proteomes" id="UP000789920">
    <property type="component" value="Unassembled WGS sequence"/>
</dbReference>
<gene>
    <name evidence="1" type="ORF">RPERSI_LOCUS21780</name>
</gene>
<evidence type="ECO:0000313" key="1">
    <source>
        <dbReference type="EMBL" id="CAG8804765.1"/>
    </source>
</evidence>